<reference evidence="1 2" key="1">
    <citation type="submission" date="2017-06" db="EMBL/GenBank/DDBJ databases">
        <title>Comparative genomic analysis of Ambrosia Fusariam Clade fungi.</title>
        <authorList>
            <person name="Stajich J.E."/>
            <person name="Carrillo J."/>
            <person name="Kijimoto T."/>
            <person name="Eskalen A."/>
            <person name="O'Donnell K."/>
            <person name="Kasson M."/>
        </authorList>
    </citation>
    <scope>NUCLEOTIDE SEQUENCE [LARGE SCALE GENOMIC DNA]</scope>
    <source>
        <strain evidence="1 2">UCR1854</strain>
    </source>
</reference>
<organism evidence="1 2">
    <name type="scientific">Fusarium euwallaceae</name>
    <dbReference type="NCBI Taxonomy" id="1147111"/>
    <lineage>
        <taxon>Eukaryota</taxon>
        <taxon>Fungi</taxon>
        <taxon>Dikarya</taxon>
        <taxon>Ascomycota</taxon>
        <taxon>Pezizomycotina</taxon>
        <taxon>Sordariomycetes</taxon>
        <taxon>Hypocreomycetidae</taxon>
        <taxon>Hypocreales</taxon>
        <taxon>Nectriaceae</taxon>
        <taxon>Fusarium</taxon>
        <taxon>Fusarium solani species complex</taxon>
    </lineage>
</organism>
<dbReference type="EMBL" id="MIKF01000773">
    <property type="protein sequence ID" value="RTE68601.1"/>
    <property type="molecule type" value="Genomic_DNA"/>
</dbReference>
<keyword evidence="2" id="KW-1185">Reference proteome</keyword>
<evidence type="ECO:0000313" key="2">
    <source>
        <dbReference type="Proteomes" id="UP000287124"/>
    </source>
</evidence>
<accession>A0A430KYR4</accession>
<dbReference type="AlphaFoldDB" id="A0A430KYR4"/>
<protein>
    <submittedName>
        <fullName evidence="1">Uncharacterized protein</fullName>
    </submittedName>
</protein>
<sequence>MAFYLSPPKDLSAAEASLSKAKALDYCSWAIRIAIDPLNNGSQQSRPICLLRGSHIRRYKLSYPVY</sequence>
<name>A0A430KYR4_9HYPO</name>
<evidence type="ECO:0000313" key="1">
    <source>
        <dbReference type="EMBL" id="RTE68601.1"/>
    </source>
</evidence>
<comment type="caution">
    <text evidence="1">The sequence shown here is derived from an EMBL/GenBank/DDBJ whole genome shotgun (WGS) entry which is preliminary data.</text>
</comment>
<dbReference type="Proteomes" id="UP000287124">
    <property type="component" value="Unassembled WGS sequence"/>
</dbReference>
<gene>
    <name evidence="1" type="ORF">BHE90_017018</name>
</gene>
<proteinExistence type="predicted"/>